<dbReference type="Pfam" id="PF14601">
    <property type="entry name" value="TFX_C"/>
    <property type="match status" value="1"/>
</dbReference>
<protein>
    <submittedName>
        <fullName evidence="5">Tfx family DNA-binding protein</fullName>
    </submittedName>
</protein>
<dbReference type="InterPro" id="IPR001387">
    <property type="entry name" value="Cro/C1-type_HTH"/>
</dbReference>
<sequence length="152" mass="16044">MSDVEDVLARAGFDASESALTRRQAEVLALRERGLSQADVADSLGTSRANISKVEAAARENVAKARETVAFVEALEAPVQVEVEAGTDLYDVPEAVFDACDEAGVKVAYSGVDMMTRVSEAAGDAVVGREVKTTMLVGVTREGDVRVRVAPD</sequence>
<dbReference type="PIRSF" id="PIRSF004932">
    <property type="entry name" value="DNA_bind_Tfx"/>
    <property type="match status" value="1"/>
</dbReference>
<feature type="domain" description="HTH cro/C1-type" evidence="4">
    <location>
        <begin position="32"/>
        <end position="55"/>
    </location>
</feature>
<dbReference type="SUPFAM" id="SSF89915">
    <property type="entry name" value="DNA-binding protein Tfx"/>
    <property type="match status" value="1"/>
</dbReference>
<accession>A0AAV3T0H2</accession>
<dbReference type="Pfam" id="PF01381">
    <property type="entry name" value="HTH_3"/>
    <property type="match status" value="1"/>
</dbReference>
<evidence type="ECO:0000256" key="1">
    <source>
        <dbReference type="ARBA" id="ARBA00023015"/>
    </source>
</evidence>
<gene>
    <name evidence="5" type="ORF">GCM10009019_08930</name>
</gene>
<evidence type="ECO:0000256" key="3">
    <source>
        <dbReference type="ARBA" id="ARBA00023163"/>
    </source>
</evidence>
<evidence type="ECO:0000313" key="6">
    <source>
        <dbReference type="Proteomes" id="UP001500194"/>
    </source>
</evidence>
<dbReference type="InterPro" id="IPR036657">
    <property type="entry name" value="Tfx_DNA-bd_sf_arc"/>
</dbReference>
<organism evidence="5 6">
    <name type="scientific">Salarchaeum japonicum</name>
    <dbReference type="NCBI Taxonomy" id="555573"/>
    <lineage>
        <taxon>Archaea</taxon>
        <taxon>Methanobacteriati</taxon>
        <taxon>Methanobacteriota</taxon>
        <taxon>Stenosarchaea group</taxon>
        <taxon>Halobacteria</taxon>
        <taxon>Halobacteriales</taxon>
        <taxon>Halobacteriaceae</taxon>
    </lineage>
</organism>
<dbReference type="Proteomes" id="UP001500194">
    <property type="component" value="Unassembled WGS sequence"/>
</dbReference>
<evidence type="ECO:0000256" key="2">
    <source>
        <dbReference type="ARBA" id="ARBA00023125"/>
    </source>
</evidence>
<reference evidence="5 6" key="1">
    <citation type="journal article" date="2019" name="Int. J. Syst. Evol. Microbiol.">
        <title>The Global Catalogue of Microorganisms (GCM) 10K type strain sequencing project: providing services to taxonomists for standard genome sequencing and annotation.</title>
        <authorList>
            <consortium name="The Broad Institute Genomics Platform"/>
            <consortium name="The Broad Institute Genome Sequencing Center for Infectious Disease"/>
            <person name="Wu L."/>
            <person name="Ma J."/>
        </authorList>
    </citation>
    <scope>NUCLEOTIDE SEQUENCE [LARGE SCALE GENOMIC DNA]</scope>
    <source>
        <strain evidence="5 6">JCM 16327</strain>
    </source>
</reference>
<evidence type="ECO:0000313" key="5">
    <source>
        <dbReference type="EMBL" id="GAA0648545.1"/>
    </source>
</evidence>
<proteinExistence type="predicted"/>
<keyword evidence="1" id="KW-0805">Transcription regulation</keyword>
<dbReference type="NCBIfam" id="NF003055">
    <property type="entry name" value="PRK03975.1-2"/>
    <property type="match status" value="1"/>
</dbReference>
<dbReference type="GO" id="GO:0003677">
    <property type="term" value="F:DNA binding"/>
    <property type="evidence" value="ECO:0007669"/>
    <property type="project" value="UniProtKB-KW"/>
</dbReference>
<name>A0AAV3T0H2_9EURY</name>
<dbReference type="NCBIfam" id="TIGR00721">
    <property type="entry name" value="tfx"/>
    <property type="match status" value="1"/>
</dbReference>
<keyword evidence="3" id="KW-0804">Transcription</keyword>
<dbReference type="InterPro" id="IPR018384">
    <property type="entry name" value="Tfx_DNA-bd_euryarc"/>
</dbReference>
<dbReference type="AlphaFoldDB" id="A0AAV3T0H2"/>
<dbReference type="PROSITE" id="PS50943">
    <property type="entry name" value="HTH_CROC1"/>
    <property type="match status" value="1"/>
</dbReference>
<dbReference type="InterPro" id="IPR004645">
    <property type="entry name" value="Tfx_DNA-bd_arc"/>
</dbReference>
<comment type="caution">
    <text evidence="5">The sequence shown here is derived from an EMBL/GenBank/DDBJ whole genome shotgun (WGS) entry which is preliminary data.</text>
</comment>
<keyword evidence="2 5" id="KW-0238">DNA-binding</keyword>
<dbReference type="InterPro" id="IPR029291">
    <property type="entry name" value="Tfx_C"/>
</dbReference>
<keyword evidence="6" id="KW-1185">Reference proteome</keyword>
<dbReference type="Gene3D" id="3.30.1190.10">
    <property type="entry name" value="DNA-binding protein Tfx superfamily, archaea"/>
    <property type="match status" value="1"/>
</dbReference>
<evidence type="ECO:0000259" key="4">
    <source>
        <dbReference type="PROSITE" id="PS50943"/>
    </source>
</evidence>
<dbReference type="EMBL" id="BAAADU010000002">
    <property type="protein sequence ID" value="GAA0648545.1"/>
    <property type="molecule type" value="Genomic_DNA"/>
</dbReference>